<evidence type="ECO:0000313" key="2">
    <source>
        <dbReference type="EMBL" id="KDN85493.1"/>
    </source>
</evidence>
<keyword evidence="3" id="KW-1185">Reference proteome</keyword>
<feature type="compositionally biased region" description="Low complexity" evidence="1">
    <location>
        <begin position="22"/>
        <end position="41"/>
    </location>
</feature>
<evidence type="ECO:0000313" key="3">
    <source>
        <dbReference type="Proteomes" id="UP000027178"/>
    </source>
</evidence>
<dbReference type="AlphaFoldDB" id="A0A066YVB7"/>
<evidence type="ECO:0000256" key="1">
    <source>
        <dbReference type="SAM" id="MobiDB-lite"/>
    </source>
</evidence>
<gene>
    <name evidence="2" type="ORF">KCH_27240</name>
</gene>
<dbReference type="Proteomes" id="UP000027178">
    <property type="component" value="Unassembled WGS sequence"/>
</dbReference>
<reference evidence="2 3" key="1">
    <citation type="submission" date="2014-05" db="EMBL/GenBank/DDBJ databases">
        <title>Draft Genome Sequence of Kitasatospora cheerisanensis KCTC 2395.</title>
        <authorList>
            <person name="Nam D.H."/>
        </authorList>
    </citation>
    <scope>NUCLEOTIDE SEQUENCE [LARGE SCALE GENOMIC DNA]</scope>
    <source>
        <strain evidence="2 3">KCTC 2395</strain>
    </source>
</reference>
<dbReference type="EMBL" id="JNBY01000083">
    <property type="protein sequence ID" value="KDN85493.1"/>
    <property type="molecule type" value="Genomic_DNA"/>
</dbReference>
<accession>A0A066YVB7</accession>
<name>A0A066YVB7_9ACTN</name>
<protein>
    <submittedName>
        <fullName evidence="2">Uncharacterized protein</fullName>
    </submittedName>
</protein>
<dbReference type="HOGENOM" id="CLU_085022_0_0_11"/>
<proteinExistence type="predicted"/>
<organism evidence="2 3">
    <name type="scientific">Kitasatospora cheerisanensis KCTC 2395</name>
    <dbReference type="NCBI Taxonomy" id="1348663"/>
    <lineage>
        <taxon>Bacteria</taxon>
        <taxon>Bacillati</taxon>
        <taxon>Actinomycetota</taxon>
        <taxon>Actinomycetes</taxon>
        <taxon>Kitasatosporales</taxon>
        <taxon>Streptomycetaceae</taxon>
        <taxon>Kitasatospora</taxon>
    </lineage>
</organism>
<feature type="region of interest" description="Disordered" evidence="1">
    <location>
        <begin position="1"/>
        <end position="71"/>
    </location>
</feature>
<dbReference type="PATRIC" id="fig|1348663.4.peg.2628"/>
<dbReference type="eggNOG" id="ENOG5031ZYS">
    <property type="taxonomic scope" value="Bacteria"/>
</dbReference>
<sequence length="285" mass="30587">MPDQLLGGTMSTPPPHQLQGHRSTSSFSRNPGSSRSSSTAGNGAGRVTRIGPDGPMGGGSEPGGDGPGPAGERVGRKLWWAIGGALVASAVWAAAVLMVPSLVHDDSTPNRPPLAGYRVVDDLCTTARLTAFGQLYPTPSGSPYHYSTHHRALDEMYCSQYRKKVGGDQDYYTLYLQVQLHHEVDPRPEFEAQREGLAQRHYQISPVAGLGDEAYVGYLDDPGQGAPDQHYLTQVLYVRQGGMTCYTSWSASYQDGRGGGPDREQVRTALLSDTRELLRALGGSA</sequence>
<feature type="compositionally biased region" description="Gly residues" evidence="1">
    <location>
        <begin position="54"/>
        <end position="69"/>
    </location>
</feature>
<comment type="caution">
    <text evidence="2">The sequence shown here is derived from an EMBL/GenBank/DDBJ whole genome shotgun (WGS) entry which is preliminary data.</text>
</comment>